<keyword evidence="5" id="KW-1185">Reference proteome</keyword>
<dbReference type="AlphaFoldDB" id="A0A6D2JHG4"/>
<dbReference type="OrthoDB" id="1109940at2759"/>
<dbReference type="InterPro" id="IPR001878">
    <property type="entry name" value="Znf_CCHC"/>
</dbReference>
<evidence type="ECO:0000313" key="5">
    <source>
        <dbReference type="Proteomes" id="UP000467841"/>
    </source>
</evidence>
<evidence type="ECO:0000256" key="1">
    <source>
        <dbReference type="PROSITE-ProRule" id="PRU00047"/>
    </source>
</evidence>
<dbReference type="Proteomes" id="UP000467841">
    <property type="component" value="Unassembled WGS sequence"/>
</dbReference>
<feature type="domain" description="CCHC-type" evidence="3">
    <location>
        <begin position="87"/>
        <end position="101"/>
    </location>
</feature>
<feature type="compositionally biased region" description="Low complexity" evidence="2">
    <location>
        <begin position="169"/>
        <end position="182"/>
    </location>
</feature>
<proteinExistence type="predicted"/>
<dbReference type="EMBL" id="CACVBM020001229">
    <property type="protein sequence ID" value="CAA7040468.1"/>
    <property type="molecule type" value="Genomic_DNA"/>
</dbReference>
<feature type="region of interest" description="Disordered" evidence="2">
    <location>
        <begin position="213"/>
        <end position="286"/>
    </location>
</feature>
<organism evidence="4 5">
    <name type="scientific">Microthlaspi erraticum</name>
    <dbReference type="NCBI Taxonomy" id="1685480"/>
    <lineage>
        <taxon>Eukaryota</taxon>
        <taxon>Viridiplantae</taxon>
        <taxon>Streptophyta</taxon>
        <taxon>Embryophyta</taxon>
        <taxon>Tracheophyta</taxon>
        <taxon>Spermatophyta</taxon>
        <taxon>Magnoliopsida</taxon>
        <taxon>eudicotyledons</taxon>
        <taxon>Gunneridae</taxon>
        <taxon>Pentapetalae</taxon>
        <taxon>rosids</taxon>
        <taxon>malvids</taxon>
        <taxon>Brassicales</taxon>
        <taxon>Brassicaceae</taxon>
        <taxon>Coluteocarpeae</taxon>
        <taxon>Microthlaspi</taxon>
    </lineage>
</organism>
<name>A0A6D2JHG4_9BRAS</name>
<keyword evidence="1" id="KW-0479">Metal-binding</keyword>
<dbReference type="PANTHER" id="PTHR31286">
    <property type="entry name" value="GLYCINE-RICH CELL WALL STRUCTURAL PROTEIN 1.8-LIKE"/>
    <property type="match status" value="1"/>
</dbReference>
<dbReference type="GO" id="GO:0008270">
    <property type="term" value="F:zinc ion binding"/>
    <property type="evidence" value="ECO:0007669"/>
    <property type="project" value="UniProtKB-KW"/>
</dbReference>
<feature type="region of interest" description="Disordered" evidence="2">
    <location>
        <begin position="112"/>
        <end position="183"/>
    </location>
</feature>
<reference evidence="4" key="1">
    <citation type="submission" date="2020-01" db="EMBL/GenBank/DDBJ databases">
        <authorList>
            <person name="Mishra B."/>
        </authorList>
    </citation>
    <scope>NUCLEOTIDE SEQUENCE [LARGE SCALE GENOMIC DNA]</scope>
</reference>
<evidence type="ECO:0000313" key="4">
    <source>
        <dbReference type="EMBL" id="CAA7040468.1"/>
    </source>
</evidence>
<keyword evidence="1" id="KW-0862">Zinc</keyword>
<comment type="caution">
    <text evidence="4">The sequence shown here is derived from an EMBL/GenBank/DDBJ whole genome shotgun (WGS) entry which is preliminary data.</text>
</comment>
<accession>A0A6D2JHG4</accession>
<sequence length="311" mass="33723">MVAIQLWAHLTGVPLDLRHQRGLSFVAGLVGEPKETDDFTKNLVSLTLSHVKVEVDLTKKLPDIVEFERDSGEVVEVLVHYPWLPPKCSHCHELGHIAKNCLLLPVPPKPVTNQPEKTQTKKVYQKKTSQADPSKSPVDPALSSQLEVSTKEPPPSQLGNCPNPEPIPQKHSSSSSVPCPLSKKPPLPLLPSSIKPLPKPFPPVIIALPATITPSGEPFQYSPPPIPKLSGLKRSRSHPNLLNHRDPSPLTALPSFEAKNPSLPSTPQKLPSFEPKNPPIPPLTLKNAFAPLTTSVLSVDPPKLGESKPSS</sequence>
<dbReference type="PROSITE" id="PS50158">
    <property type="entry name" value="ZF_CCHC"/>
    <property type="match status" value="1"/>
</dbReference>
<evidence type="ECO:0000256" key="2">
    <source>
        <dbReference type="SAM" id="MobiDB-lite"/>
    </source>
</evidence>
<protein>
    <recommendedName>
        <fullName evidence="3">CCHC-type domain-containing protein</fullName>
    </recommendedName>
</protein>
<dbReference type="InterPro" id="IPR040256">
    <property type="entry name" value="At4g02000-like"/>
</dbReference>
<gene>
    <name evidence="4" type="ORF">MERR_LOCUS27703</name>
</gene>
<dbReference type="GO" id="GO:0003676">
    <property type="term" value="F:nucleic acid binding"/>
    <property type="evidence" value="ECO:0007669"/>
    <property type="project" value="InterPro"/>
</dbReference>
<dbReference type="PANTHER" id="PTHR31286:SF90">
    <property type="entry name" value="DUF4283 DOMAIN-CONTAINING PROTEIN"/>
    <property type="match status" value="1"/>
</dbReference>
<evidence type="ECO:0000259" key="3">
    <source>
        <dbReference type="PROSITE" id="PS50158"/>
    </source>
</evidence>
<keyword evidence="1" id="KW-0863">Zinc-finger</keyword>